<name>A0AAD5ICX1_ACENE</name>
<feature type="transmembrane region" description="Helical" evidence="2">
    <location>
        <begin position="475"/>
        <end position="496"/>
    </location>
</feature>
<evidence type="ECO:0000313" key="4">
    <source>
        <dbReference type="Proteomes" id="UP001064489"/>
    </source>
</evidence>
<keyword evidence="4" id="KW-1185">Reference proteome</keyword>
<organism evidence="3 4">
    <name type="scientific">Acer negundo</name>
    <name type="common">Box elder</name>
    <dbReference type="NCBI Taxonomy" id="4023"/>
    <lineage>
        <taxon>Eukaryota</taxon>
        <taxon>Viridiplantae</taxon>
        <taxon>Streptophyta</taxon>
        <taxon>Embryophyta</taxon>
        <taxon>Tracheophyta</taxon>
        <taxon>Spermatophyta</taxon>
        <taxon>Magnoliopsida</taxon>
        <taxon>eudicotyledons</taxon>
        <taxon>Gunneridae</taxon>
        <taxon>Pentapetalae</taxon>
        <taxon>rosids</taxon>
        <taxon>malvids</taxon>
        <taxon>Sapindales</taxon>
        <taxon>Sapindaceae</taxon>
        <taxon>Hippocastanoideae</taxon>
        <taxon>Acereae</taxon>
        <taxon>Acer</taxon>
    </lineage>
</organism>
<dbReference type="InterPro" id="IPR004158">
    <property type="entry name" value="DUF247_pln"/>
</dbReference>
<sequence length="510" mass="59150">MSQKDDMVPMEAVPERKAVRQQSGETSRGNDVTQLISSSLEEKFKSLDKALTKLSLVRVGAENSTKPKIQKIPFMLRENDNFKKYLEPRVVSIGPYHAKNSNLQVTHEIKLKLAALFIQDGGIDRNVFYEKIKEKISNFRECYADEATKCYDNNIEELAWIFLVDGCALLQYIIICDFVHFGLYDIWKRLNIKKDHIVFFQQDVFLLDNQLPYELLELLMGLSQKKDRLENLIEIFILDSINAPRDLYEKNKKNYQKAWKDKKPLHLLDLLRTTLIQPDDEKDETILMRNRLGKKLKRFLGDKVFDWLTFKKKRVWHSSFRTIDELKAAGIRLKPSETSSMKGISFSSWGTLKIPPIIVDNSTEAKLLHMAAYEMCPDFQNGFEVSTYIFVMDSLINRAQEVKALRERGILINALGSDEEVADLFNRISKDLVPNQMLYSDLLEMIQNYYNNKKLKIWIAKSIAEFIARYFHSPWGVIAFIAAILALALTIVQTVYTIEAYYNTDNHLAP</sequence>
<keyword evidence="2" id="KW-0812">Transmembrane</keyword>
<reference evidence="3" key="1">
    <citation type="journal article" date="2022" name="Plant J.">
        <title>Strategies of tolerance reflected in two North American maple genomes.</title>
        <authorList>
            <person name="McEvoy S.L."/>
            <person name="Sezen U.U."/>
            <person name="Trouern-Trend A."/>
            <person name="McMahon S.M."/>
            <person name="Schaberg P.G."/>
            <person name="Yang J."/>
            <person name="Wegrzyn J.L."/>
            <person name="Swenson N.G."/>
        </authorList>
    </citation>
    <scope>NUCLEOTIDE SEQUENCE</scope>
    <source>
        <strain evidence="3">91603</strain>
    </source>
</reference>
<dbReference type="Proteomes" id="UP001064489">
    <property type="component" value="Chromosome 2"/>
</dbReference>
<protein>
    <submittedName>
        <fullName evidence="3">Uncharacterized protein</fullName>
    </submittedName>
</protein>
<feature type="compositionally biased region" description="Basic and acidic residues" evidence="1">
    <location>
        <begin position="1"/>
        <end position="18"/>
    </location>
</feature>
<proteinExistence type="predicted"/>
<reference evidence="3" key="2">
    <citation type="submission" date="2023-02" db="EMBL/GenBank/DDBJ databases">
        <authorList>
            <person name="Swenson N.G."/>
            <person name="Wegrzyn J.L."/>
            <person name="Mcevoy S.L."/>
        </authorList>
    </citation>
    <scope>NUCLEOTIDE SEQUENCE</scope>
    <source>
        <strain evidence="3">91603</strain>
        <tissue evidence="3">Leaf</tissue>
    </source>
</reference>
<evidence type="ECO:0000313" key="3">
    <source>
        <dbReference type="EMBL" id="KAI9160478.1"/>
    </source>
</evidence>
<feature type="compositionally biased region" description="Polar residues" evidence="1">
    <location>
        <begin position="20"/>
        <end position="31"/>
    </location>
</feature>
<gene>
    <name evidence="3" type="ORF">LWI28_008467</name>
</gene>
<dbReference type="PANTHER" id="PTHR31170">
    <property type="entry name" value="BNAC04G53230D PROTEIN"/>
    <property type="match status" value="1"/>
</dbReference>
<dbReference type="EMBL" id="JAJSOW010000106">
    <property type="protein sequence ID" value="KAI9160478.1"/>
    <property type="molecule type" value="Genomic_DNA"/>
</dbReference>
<dbReference type="AlphaFoldDB" id="A0AAD5ICX1"/>
<feature type="region of interest" description="Disordered" evidence="1">
    <location>
        <begin position="1"/>
        <end position="31"/>
    </location>
</feature>
<accession>A0AAD5ICX1</accession>
<evidence type="ECO:0000256" key="1">
    <source>
        <dbReference type="SAM" id="MobiDB-lite"/>
    </source>
</evidence>
<dbReference type="Pfam" id="PF03140">
    <property type="entry name" value="DUF247"/>
    <property type="match status" value="1"/>
</dbReference>
<dbReference type="PANTHER" id="PTHR31170:SF25">
    <property type="entry name" value="BNAA09G04570D PROTEIN"/>
    <property type="match status" value="1"/>
</dbReference>
<comment type="caution">
    <text evidence="3">The sequence shown here is derived from an EMBL/GenBank/DDBJ whole genome shotgun (WGS) entry which is preliminary data.</text>
</comment>
<keyword evidence="2" id="KW-1133">Transmembrane helix</keyword>
<keyword evidence="2" id="KW-0472">Membrane</keyword>
<evidence type="ECO:0000256" key="2">
    <source>
        <dbReference type="SAM" id="Phobius"/>
    </source>
</evidence>